<feature type="region of interest" description="Disordered" evidence="1">
    <location>
        <begin position="92"/>
        <end position="118"/>
    </location>
</feature>
<sequence>MSERDNAREPQDDRKPRLNLTTSQVAASALAACCASVVASYLGVAGTVIGAAVGSIVATTGAAVWAHLFRTGGDKIKQTLLVNGQLIEVETDAEDAKRAEKAQQAERARAGAQDAGQAARPVPAGRFYSAAAAPAVALWTPKEATAETEVVRDETKLILPPGVDADRTRLLTPPATGDEPSPVRRNRLARILKYRKPMGIAAAILAVFSVSIVVGMFAGAPVRDAGSNTTPSTTTTTTVTETTRKATGDGSSASPDSTQSQGSEATSSASASSSGSASSSPSASSSASPGASASAGSTGTASGSPQAQGATSTGSP</sequence>
<dbReference type="PROSITE" id="PS51257">
    <property type="entry name" value="PROKAR_LIPOPROTEIN"/>
    <property type="match status" value="1"/>
</dbReference>
<keyword evidence="2" id="KW-0812">Transmembrane</keyword>
<reference evidence="3" key="1">
    <citation type="submission" date="2021-04" db="EMBL/GenBank/DDBJ databases">
        <title>Genome based classification of Actinospica acidithermotolerans sp. nov., an actinobacterium isolated from an Indonesian hot spring.</title>
        <authorList>
            <person name="Kusuma A.B."/>
            <person name="Putra K.E."/>
            <person name="Nafisah S."/>
            <person name="Loh J."/>
            <person name="Nouioui I."/>
            <person name="Goodfellow M."/>
        </authorList>
    </citation>
    <scope>NUCLEOTIDE SEQUENCE</scope>
    <source>
        <strain evidence="3">MGRD01-02</strain>
    </source>
</reference>
<proteinExistence type="predicted"/>
<feature type="compositionally biased region" description="Basic and acidic residues" evidence="1">
    <location>
        <begin position="94"/>
        <end position="109"/>
    </location>
</feature>
<dbReference type="Proteomes" id="UP000676325">
    <property type="component" value="Unassembled WGS sequence"/>
</dbReference>
<feature type="transmembrane region" description="Helical" evidence="2">
    <location>
        <begin position="20"/>
        <end position="42"/>
    </location>
</feature>
<dbReference type="AlphaFoldDB" id="A0A941E961"/>
<evidence type="ECO:0000256" key="2">
    <source>
        <dbReference type="SAM" id="Phobius"/>
    </source>
</evidence>
<feature type="transmembrane region" description="Helical" evidence="2">
    <location>
        <begin position="48"/>
        <end position="69"/>
    </location>
</feature>
<keyword evidence="4" id="KW-1185">Reference proteome</keyword>
<feature type="region of interest" description="Disordered" evidence="1">
    <location>
        <begin position="221"/>
        <end position="316"/>
    </location>
</feature>
<accession>A0A941E961</accession>
<keyword evidence="2" id="KW-0472">Membrane</keyword>
<name>A0A941E961_9ACTN</name>
<feature type="compositionally biased region" description="Low complexity" evidence="1">
    <location>
        <begin position="257"/>
        <end position="307"/>
    </location>
</feature>
<feature type="compositionally biased region" description="Low complexity" evidence="1">
    <location>
        <begin position="229"/>
        <end position="241"/>
    </location>
</feature>
<organism evidence="3 4">
    <name type="scientific">Actinospica acidithermotolerans</name>
    <dbReference type="NCBI Taxonomy" id="2828514"/>
    <lineage>
        <taxon>Bacteria</taxon>
        <taxon>Bacillati</taxon>
        <taxon>Actinomycetota</taxon>
        <taxon>Actinomycetes</taxon>
        <taxon>Catenulisporales</taxon>
        <taxon>Actinospicaceae</taxon>
        <taxon>Actinospica</taxon>
    </lineage>
</organism>
<evidence type="ECO:0000313" key="4">
    <source>
        <dbReference type="Proteomes" id="UP000676325"/>
    </source>
</evidence>
<gene>
    <name evidence="3" type="ORF">KDK95_08225</name>
</gene>
<dbReference type="EMBL" id="JAGSOH010000015">
    <property type="protein sequence ID" value="MBR7826283.1"/>
    <property type="molecule type" value="Genomic_DNA"/>
</dbReference>
<evidence type="ECO:0000256" key="1">
    <source>
        <dbReference type="SAM" id="MobiDB-lite"/>
    </source>
</evidence>
<evidence type="ECO:0000313" key="3">
    <source>
        <dbReference type="EMBL" id="MBR7826283.1"/>
    </source>
</evidence>
<protein>
    <submittedName>
        <fullName evidence="3">Uncharacterized protein</fullName>
    </submittedName>
</protein>
<comment type="caution">
    <text evidence="3">The sequence shown here is derived from an EMBL/GenBank/DDBJ whole genome shotgun (WGS) entry which is preliminary data.</text>
</comment>
<dbReference type="RefSeq" id="WP_212517432.1">
    <property type="nucleotide sequence ID" value="NZ_JAGSOH010000015.1"/>
</dbReference>
<feature type="transmembrane region" description="Helical" evidence="2">
    <location>
        <begin position="200"/>
        <end position="220"/>
    </location>
</feature>
<keyword evidence="2" id="KW-1133">Transmembrane helix</keyword>